<feature type="compositionally biased region" description="Low complexity" evidence="1">
    <location>
        <begin position="32"/>
        <end position="46"/>
    </location>
</feature>
<dbReference type="Pfam" id="PF08486">
    <property type="entry name" value="SpoIID"/>
    <property type="match status" value="1"/>
</dbReference>
<dbReference type="InterPro" id="IPR013693">
    <property type="entry name" value="SpoIID/LytB_N"/>
</dbReference>
<dbReference type="EMBL" id="SRMO01000028">
    <property type="protein sequence ID" value="TGG94804.1"/>
    <property type="molecule type" value="Genomic_DNA"/>
</dbReference>
<dbReference type="AlphaFoldDB" id="A0A524RRF8"/>
<protein>
    <submittedName>
        <fullName evidence="4">SpoIID/LytB domain-containing protein</fullName>
    </submittedName>
</protein>
<proteinExistence type="predicted"/>
<keyword evidence="2" id="KW-0732">Signal</keyword>
<dbReference type="PROSITE" id="PS51257">
    <property type="entry name" value="PROKAR_LIPOPROTEIN"/>
    <property type="match status" value="1"/>
</dbReference>
<dbReference type="GO" id="GO:0030435">
    <property type="term" value="P:sporulation resulting in formation of a cellular spore"/>
    <property type="evidence" value="ECO:0007669"/>
    <property type="project" value="InterPro"/>
</dbReference>
<evidence type="ECO:0000256" key="1">
    <source>
        <dbReference type="SAM" id="MobiDB-lite"/>
    </source>
</evidence>
<reference evidence="4 5" key="1">
    <citation type="journal article" date="2019" name="mSystems">
        <title>Life at home and on the roam: Genomic adaptions reflect the dual lifestyle of an intracellular, facultative symbiont.</title>
        <authorList>
            <person name="Burgsdorf I."/>
        </authorList>
    </citation>
    <scope>NUCLEOTIDE SEQUENCE [LARGE SCALE GENOMIC DNA]</scope>
    <source>
        <strain evidence="4">277cV</strain>
    </source>
</reference>
<gene>
    <name evidence="4" type="ORF">ERJ67_01470</name>
</gene>
<dbReference type="Proteomes" id="UP000317990">
    <property type="component" value="Unassembled WGS sequence"/>
</dbReference>
<accession>A0A524RRF8</accession>
<evidence type="ECO:0000313" key="4">
    <source>
        <dbReference type="EMBL" id="TGG94804.1"/>
    </source>
</evidence>
<name>A0A524RRF8_9CHRO</name>
<feature type="region of interest" description="Disordered" evidence="1">
    <location>
        <begin position="190"/>
        <end position="212"/>
    </location>
</feature>
<evidence type="ECO:0000256" key="2">
    <source>
        <dbReference type="SAM" id="SignalP"/>
    </source>
</evidence>
<feature type="chain" id="PRO_5022140749" evidence="2">
    <location>
        <begin position="26"/>
        <end position="522"/>
    </location>
</feature>
<comment type="caution">
    <text evidence="4">The sequence shown here is derived from an EMBL/GenBank/DDBJ whole genome shotgun (WGS) entry which is preliminary data.</text>
</comment>
<dbReference type="NCBIfam" id="TIGR02669">
    <property type="entry name" value="SpoIID_LytB"/>
    <property type="match status" value="1"/>
</dbReference>
<feature type="region of interest" description="Disordered" evidence="1">
    <location>
        <begin position="19"/>
        <end position="46"/>
    </location>
</feature>
<sequence>MPKRTLAIVLSTALLLTAGCGPRSSTTPPAPQRQEPPAAQTPGTAATTPLHLATEQAPPLEGANPSLRVALAEHLGRSGQPLALLSAGAAPLTLSAADGRRWRSPTLSIRWLTQPLDAVLRIDRQQLGPFASFETAAAVAERLRSTGLAPLVAHPRDWVLWLPAAAELPHGLKAERQTLEIRERLLPEPEGAVVTTETSDAAGSGASPPLQAPLRLEAPDGLLWQGHRYTGPFLLLPDAYGSWTLAEVLPLERYLEGVVPHEIGAAPAAALAAQAVLARSWALANAHRYGVDGFHLCASVQCQVYRAPAAATTAVRAAIASTAGQVLRWSGQPISAVYHASNGGVAADFSEAWGGASRPYLQPFVDRLPTAEPLPLPRDGAALRRLLDGRDFVGAGHPRFRWSRRLSDGDLLAAAGAAGLVLSRVEALRVEARGPSGRAVVLAIEGPEGVVQLERDGIRRHLPMLPSTLFVLERDGAGSWRAQGGGSGHGAGLSQQGAIELARRGFSAEELLQRYYPGAELH</sequence>
<organism evidence="4 5">
    <name type="scientific">Aphanocapsa feldmannii 277cV</name>
    <dbReference type="NCBI Taxonomy" id="2507553"/>
    <lineage>
        <taxon>Bacteria</taxon>
        <taxon>Bacillati</taxon>
        <taxon>Cyanobacteriota</taxon>
        <taxon>Cyanophyceae</taxon>
        <taxon>Oscillatoriophycideae</taxon>
        <taxon>Chroococcales</taxon>
        <taxon>Microcystaceae</taxon>
        <taxon>Aphanocapsa</taxon>
    </lineage>
</organism>
<evidence type="ECO:0000259" key="3">
    <source>
        <dbReference type="Pfam" id="PF08486"/>
    </source>
</evidence>
<dbReference type="InterPro" id="IPR013486">
    <property type="entry name" value="SpoIID/LytB"/>
</dbReference>
<feature type="domain" description="Sporulation stage II protein D amidase enhancer LytB N-terminal" evidence="3">
    <location>
        <begin position="241"/>
        <end position="328"/>
    </location>
</feature>
<feature type="signal peptide" evidence="2">
    <location>
        <begin position="1"/>
        <end position="25"/>
    </location>
</feature>
<evidence type="ECO:0000313" key="5">
    <source>
        <dbReference type="Proteomes" id="UP000317990"/>
    </source>
</evidence>